<proteinExistence type="predicted"/>
<evidence type="ECO:0000256" key="3">
    <source>
        <dbReference type="ARBA" id="ARBA00022989"/>
    </source>
</evidence>
<reference evidence="6" key="1">
    <citation type="submission" date="2020-04" db="EMBL/GenBank/DDBJ databases">
        <title>Genome Assembly and Annotation of Botryosphaeria dothidea sdau 11-99, a Latent Pathogen of Apple Fruit Ring Rot in China.</title>
        <authorList>
            <person name="Yu C."/>
            <person name="Diao Y."/>
            <person name="Lu Q."/>
            <person name="Zhao J."/>
            <person name="Cui S."/>
            <person name="Peng C."/>
            <person name="He B."/>
            <person name="Liu H."/>
        </authorList>
    </citation>
    <scope>NUCLEOTIDE SEQUENCE [LARGE SCALE GENOMIC DNA]</scope>
    <source>
        <strain evidence="6">Sdau11-99</strain>
    </source>
</reference>
<evidence type="ECO:0000313" key="7">
    <source>
        <dbReference type="Proteomes" id="UP000572817"/>
    </source>
</evidence>
<evidence type="ECO:0000313" key="6">
    <source>
        <dbReference type="EMBL" id="KAF4308029.1"/>
    </source>
</evidence>
<dbReference type="AlphaFoldDB" id="A0A8H4IXB5"/>
<keyword evidence="4 5" id="KW-0472">Membrane</keyword>
<comment type="caution">
    <text evidence="6">The sequence shown here is derived from an EMBL/GenBank/DDBJ whole genome shotgun (WGS) entry which is preliminary data.</text>
</comment>
<dbReference type="PANTHER" id="PTHR31465">
    <property type="entry name" value="PROTEIN RTA1-RELATED"/>
    <property type="match status" value="1"/>
</dbReference>
<feature type="transmembrane region" description="Helical" evidence="5">
    <location>
        <begin position="76"/>
        <end position="97"/>
    </location>
</feature>
<dbReference type="Pfam" id="PF04479">
    <property type="entry name" value="RTA1"/>
    <property type="match status" value="1"/>
</dbReference>
<keyword evidence="3 5" id="KW-1133">Transmembrane helix</keyword>
<dbReference type="InterPro" id="IPR007568">
    <property type="entry name" value="RTA1"/>
</dbReference>
<dbReference type="OrthoDB" id="3358017at2759"/>
<feature type="transmembrane region" description="Helical" evidence="5">
    <location>
        <begin position="16"/>
        <end position="34"/>
    </location>
</feature>
<keyword evidence="7" id="KW-1185">Reference proteome</keyword>
<name>A0A8H4IXB5_9PEZI</name>
<evidence type="ECO:0000256" key="4">
    <source>
        <dbReference type="ARBA" id="ARBA00023136"/>
    </source>
</evidence>
<keyword evidence="2 5" id="KW-0812">Transmembrane</keyword>
<feature type="transmembrane region" description="Helical" evidence="5">
    <location>
        <begin position="41"/>
        <end position="64"/>
    </location>
</feature>
<gene>
    <name evidence="6" type="ORF">GTA08_BOTSDO03967</name>
</gene>
<evidence type="ECO:0000256" key="5">
    <source>
        <dbReference type="SAM" id="Phobius"/>
    </source>
</evidence>
<feature type="transmembrane region" description="Helical" evidence="5">
    <location>
        <begin position="238"/>
        <end position="255"/>
    </location>
</feature>
<evidence type="ECO:0000256" key="2">
    <source>
        <dbReference type="ARBA" id="ARBA00022692"/>
    </source>
</evidence>
<evidence type="ECO:0000256" key="1">
    <source>
        <dbReference type="ARBA" id="ARBA00004141"/>
    </source>
</evidence>
<organism evidence="6 7">
    <name type="scientific">Botryosphaeria dothidea</name>
    <dbReference type="NCBI Taxonomy" id="55169"/>
    <lineage>
        <taxon>Eukaryota</taxon>
        <taxon>Fungi</taxon>
        <taxon>Dikarya</taxon>
        <taxon>Ascomycota</taxon>
        <taxon>Pezizomycotina</taxon>
        <taxon>Dothideomycetes</taxon>
        <taxon>Dothideomycetes incertae sedis</taxon>
        <taxon>Botryosphaeriales</taxon>
        <taxon>Botryosphaeriaceae</taxon>
        <taxon>Botryosphaeria</taxon>
    </lineage>
</organism>
<accession>A0A8H4IXB5</accession>
<dbReference type="EMBL" id="WWBZ02000022">
    <property type="protein sequence ID" value="KAF4308029.1"/>
    <property type="molecule type" value="Genomic_DNA"/>
</dbReference>
<feature type="transmembrane region" description="Helical" evidence="5">
    <location>
        <begin position="162"/>
        <end position="181"/>
    </location>
</feature>
<protein>
    <submittedName>
        <fullName evidence="6">RTA-like protein</fullName>
    </submittedName>
</protein>
<comment type="subcellular location">
    <subcellularLocation>
        <location evidence="1">Membrane</location>
        <topology evidence="1">Multi-pass membrane protein</topology>
    </subcellularLocation>
</comment>
<dbReference type="PANTHER" id="PTHR31465:SF35">
    <property type="entry name" value="RTA1 DOMAIN PROTEIN-RELATED"/>
    <property type="match status" value="1"/>
</dbReference>
<feature type="transmembrane region" description="Helical" evidence="5">
    <location>
        <begin position="117"/>
        <end position="142"/>
    </location>
</feature>
<dbReference type="Proteomes" id="UP000572817">
    <property type="component" value="Unassembled WGS sequence"/>
</dbReference>
<sequence length="283" mass="31706">MAEHEIPKYIYEPNSILAGAVAAVFGNIALLQLWQNKKWKTWWFIPFALCGFGEALGWVGRFINSRQAPDYATFPYAAQFCIILASPVLLSSSMYLVMARIVVATGGEAHFPIKMKWFTKAFCGGDSSSLGMMGIGGALFASSSDPSKGLGNFAAKIVPAGIGHHIIFSVVFIVVTAIFHVRITRNPTVRSSTMSRDWMQFIWFFYLSNILLIVRNVFRMVEFLQGPIGTLNSKEYYFVLFDSLPIFIIMALFSFRHPHLVTNSRGSLLLDEETPGNAYEMRK</sequence>
<feature type="transmembrane region" description="Helical" evidence="5">
    <location>
        <begin position="201"/>
        <end position="218"/>
    </location>
</feature>
<dbReference type="GO" id="GO:0016020">
    <property type="term" value="C:membrane"/>
    <property type="evidence" value="ECO:0007669"/>
    <property type="project" value="UniProtKB-SubCell"/>
</dbReference>